<dbReference type="InterPro" id="IPR014710">
    <property type="entry name" value="RmlC-like_jellyroll"/>
</dbReference>
<organism evidence="2 3">
    <name type="scientific">Chitinophaga rupis</name>
    <dbReference type="NCBI Taxonomy" id="573321"/>
    <lineage>
        <taxon>Bacteria</taxon>
        <taxon>Pseudomonadati</taxon>
        <taxon>Bacteroidota</taxon>
        <taxon>Chitinophagia</taxon>
        <taxon>Chitinophagales</taxon>
        <taxon>Chitinophagaceae</taxon>
        <taxon>Chitinophaga</taxon>
    </lineage>
</organism>
<dbReference type="RefSeq" id="WP_089906116.1">
    <property type="nucleotide sequence ID" value="NZ_FOBB01000001.1"/>
</dbReference>
<accession>A0A1H7G5G6</accession>
<dbReference type="EMBL" id="FOBB01000001">
    <property type="protein sequence ID" value="SEK33368.1"/>
    <property type="molecule type" value="Genomic_DNA"/>
</dbReference>
<keyword evidence="3" id="KW-1185">Reference proteome</keyword>
<keyword evidence="2" id="KW-0418">Kinase</keyword>
<dbReference type="InterPro" id="IPR018490">
    <property type="entry name" value="cNMP-bd_dom_sf"/>
</dbReference>
<dbReference type="InterPro" id="IPR000595">
    <property type="entry name" value="cNMP-bd_dom"/>
</dbReference>
<evidence type="ECO:0000259" key="1">
    <source>
        <dbReference type="Pfam" id="PF00027"/>
    </source>
</evidence>
<name>A0A1H7G5G6_9BACT</name>
<dbReference type="GO" id="GO:0016301">
    <property type="term" value="F:kinase activity"/>
    <property type="evidence" value="ECO:0007669"/>
    <property type="project" value="UniProtKB-KW"/>
</dbReference>
<dbReference type="Gene3D" id="2.60.120.10">
    <property type="entry name" value="Jelly Rolls"/>
    <property type="match status" value="1"/>
</dbReference>
<evidence type="ECO:0000313" key="3">
    <source>
        <dbReference type="Proteomes" id="UP000198984"/>
    </source>
</evidence>
<dbReference type="STRING" id="573321.SAMN04488505_1014"/>
<keyword evidence="2" id="KW-0808">Transferase</keyword>
<dbReference type="Pfam" id="PF00027">
    <property type="entry name" value="cNMP_binding"/>
    <property type="match status" value="1"/>
</dbReference>
<dbReference type="OrthoDB" id="9152304at2"/>
<protein>
    <submittedName>
        <fullName evidence="2">cAMP-binding domain of CRP or a regulatory subunit of cAMP-dependent protein kinases</fullName>
    </submittedName>
</protein>
<reference evidence="2 3" key="1">
    <citation type="submission" date="2016-10" db="EMBL/GenBank/DDBJ databases">
        <authorList>
            <person name="de Groot N.N."/>
        </authorList>
    </citation>
    <scope>NUCLEOTIDE SEQUENCE [LARGE SCALE GENOMIC DNA]</scope>
    <source>
        <strain evidence="2 3">DSM 21039</strain>
    </source>
</reference>
<dbReference type="Proteomes" id="UP000198984">
    <property type="component" value="Unassembled WGS sequence"/>
</dbReference>
<gene>
    <name evidence="2" type="ORF">SAMN04488505_1014</name>
</gene>
<dbReference type="SUPFAM" id="SSF51206">
    <property type="entry name" value="cAMP-binding domain-like"/>
    <property type="match status" value="1"/>
</dbReference>
<feature type="domain" description="Cyclic nucleotide-binding" evidence="1">
    <location>
        <begin position="33"/>
        <end position="119"/>
    </location>
</feature>
<proteinExistence type="predicted"/>
<dbReference type="CDD" id="cd00038">
    <property type="entry name" value="CAP_ED"/>
    <property type="match status" value="1"/>
</dbReference>
<dbReference type="AlphaFoldDB" id="A0A1H7G5G6"/>
<evidence type="ECO:0000313" key="2">
    <source>
        <dbReference type="EMBL" id="SEK33368.1"/>
    </source>
</evidence>
<sequence length="196" mass="23042">MELHQHPIIQHIQKFVLLTGEEQQLLLSLFQEKQLLRRQYLLQAGDVCKYDSFVLEGCLRSFYVDDKGDEHTLHFAMEDWWITDLESFLHQTPALVHIEALTPVTVLQIDKPSLEHLYSAAPAMERFFRILHQNAYLAQNRRILNNISMNGEQRYLELLNQYPDLLQRVPQKYIASYLGITPVFLSQIRAKLGHRN</sequence>